<name>W8CAR6_CERCA</name>
<accession>W8CAR6</accession>
<evidence type="ECO:0000313" key="2">
    <source>
        <dbReference type="EMBL" id="JAC01080.1"/>
    </source>
</evidence>
<organism evidence="2">
    <name type="scientific">Ceratitis capitata</name>
    <name type="common">Mediterranean fruit fly</name>
    <name type="synonym">Tephritis capitata</name>
    <dbReference type="NCBI Taxonomy" id="7213"/>
    <lineage>
        <taxon>Eukaryota</taxon>
        <taxon>Metazoa</taxon>
        <taxon>Ecdysozoa</taxon>
        <taxon>Arthropoda</taxon>
        <taxon>Hexapoda</taxon>
        <taxon>Insecta</taxon>
        <taxon>Pterygota</taxon>
        <taxon>Neoptera</taxon>
        <taxon>Endopterygota</taxon>
        <taxon>Diptera</taxon>
        <taxon>Brachycera</taxon>
        <taxon>Muscomorpha</taxon>
        <taxon>Tephritoidea</taxon>
        <taxon>Tephritidae</taxon>
        <taxon>Ceratitis</taxon>
        <taxon>Ceratitis</taxon>
    </lineage>
</organism>
<reference evidence="2" key="1">
    <citation type="submission" date="2013-07" db="EMBL/GenBank/DDBJ databases">
        <authorList>
            <person name="Geib S."/>
        </authorList>
    </citation>
    <scope>NUCLEOTIDE SEQUENCE</scope>
</reference>
<dbReference type="AlphaFoldDB" id="W8CAR6"/>
<sequence>QQLQQQQQGDYQRRRSSYRNSEARESTFMENYPTEFDWERMIPLHRLSSARPSTATPTAQELEGVAGAGMNRQQQGAGRQTNFNYPMYPFGQRDGLQDVTADNVRVIPNIRVVDYSENDCDVPNCAPGDNESYEYILMRVKKKKLHCP</sequence>
<feature type="non-terminal residue" evidence="2">
    <location>
        <position position="1"/>
    </location>
</feature>
<reference evidence="2" key="2">
    <citation type="journal article" date="2014" name="BMC Genomics">
        <title>A genomic perspective to assessing quality of mass-reared SIT flies used in Mediterranean fruit fly (Ceratitis capitata) eradication in California.</title>
        <authorList>
            <person name="Calla B."/>
            <person name="Hall B."/>
            <person name="Hou S."/>
            <person name="Geib S.M."/>
        </authorList>
    </citation>
    <scope>NUCLEOTIDE SEQUENCE</scope>
</reference>
<dbReference type="EMBL" id="GAMC01005476">
    <property type="protein sequence ID" value="JAC01080.1"/>
    <property type="molecule type" value="mRNA"/>
</dbReference>
<proteinExistence type="evidence at transcript level"/>
<protein>
    <submittedName>
        <fullName evidence="2">Uncharacterized protein</fullName>
    </submittedName>
</protein>
<feature type="region of interest" description="Disordered" evidence="1">
    <location>
        <begin position="1"/>
        <end position="26"/>
    </location>
</feature>
<evidence type="ECO:0000256" key="1">
    <source>
        <dbReference type="SAM" id="MobiDB-lite"/>
    </source>
</evidence>